<keyword evidence="5" id="KW-0496">Mitochondrion</keyword>
<evidence type="ECO:0000256" key="4">
    <source>
        <dbReference type="ARBA" id="ARBA00022824"/>
    </source>
</evidence>
<feature type="region of interest" description="Disordered" evidence="7">
    <location>
        <begin position="291"/>
        <end position="324"/>
    </location>
</feature>
<dbReference type="GO" id="GO:0005739">
    <property type="term" value="C:mitochondrion"/>
    <property type="evidence" value="ECO:0007669"/>
    <property type="project" value="UniProtKB-SubCell"/>
</dbReference>
<evidence type="ECO:0000313" key="8">
    <source>
        <dbReference type="EMBL" id="KAF7556550.1"/>
    </source>
</evidence>
<sequence>MADASPPAGLFLVYEPDTQEPVVDIVIIHGLKGHAYKTWTSPLMPDAVVDPPAEYLLDEPDIVAPRLGQILRTVTTLMGWASNPRRLGSVPKPKMPVPTLFWPGDLLPQDCPKARILTYGYDTKITKYIVIFGLHPDELNNIVKSTAAVVFLGTPHRGSPDLSALGAWARSVLSAFRFQTTSRILDILGLKTTDLERSQESFSGLWFKYNFRVKTFQEAFGLRGINLGVLGNKVVPDTSSLIEDQREHAETFQTNHMDMCRFTGRDDPNFVKVVGELRSIYLSILTGALNPKQRSTPGEPRSTMLNTTGQNSSEEFNVDEKACL</sequence>
<protein>
    <submittedName>
        <fullName evidence="8">Uncharacterized protein</fullName>
    </submittedName>
</protein>
<accession>A0A9P5LCK4</accession>
<evidence type="ECO:0000256" key="2">
    <source>
        <dbReference type="ARBA" id="ARBA00004240"/>
    </source>
</evidence>
<proteinExistence type="predicted"/>
<evidence type="ECO:0000256" key="1">
    <source>
        <dbReference type="ARBA" id="ARBA00004173"/>
    </source>
</evidence>
<evidence type="ECO:0000256" key="7">
    <source>
        <dbReference type="SAM" id="MobiDB-lite"/>
    </source>
</evidence>
<reference evidence="8" key="1">
    <citation type="submission" date="2020-03" db="EMBL/GenBank/DDBJ databases">
        <title>Draft Genome Sequence of Cylindrodendrum hubeiense.</title>
        <authorList>
            <person name="Buettner E."/>
            <person name="Kellner H."/>
        </authorList>
    </citation>
    <scope>NUCLEOTIDE SEQUENCE</scope>
    <source>
        <strain evidence="8">IHI 201604</strain>
    </source>
</reference>
<comment type="subcellular location">
    <subcellularLocation>
        <location evidence="2">Endoplasmic reticulum</location>
    </subcellularLocation>
    <subcellularLocation>
        <location evidence="3">Membrane</location>
    </subcellularLocation>
    <subcellularLocation>
        <location evidence="1">Mitochondrion</location>
    </subcellularLocation>
</comment>
<dbReference type="PANTHER" id="PTHR48182">
    <property type="entry name" value="PROTEIN SERAC1"/>
    <property type="match status" value="1"/>
</dbReference>
<organism evidence="8 9">
    <name type="scientific">Cylindrodendrum hubeiense</name>
    <dbReference type="NCBI Taxonomy" id="595255"/>
    <lineage>
        <taxon>Eukaryota</taxon>
        <taxon>Fungi</taxon>
        <taxon>Dikarya</taxon>
        <taxon>Ascomycota</taxon>
        <taxon>Pezizomycotina</taxon>
        <taxon>Sordariomycetes</taxon>
        <taxon>Hypocreomycetidae</taxon>
        <taxon>Hypocreales</taxon>
        <taxon>Nectriaceae</taxon>
        <taxon>Cylindrodendrum</taxon>
    </lineage>
</organism>
<dbReference type="PANTHER" id="PTHR48182:SF2">
    <property type="entry name" value="PROTEIN SERAC1"/>
    <property type="match status" value="1"/>
</dbReference>
<keyword evidence="4" id="KW-0256">Endoplasmic reticulum</keyword>
<dbReference type="AlphaFoldDB" id="A0A9P5LCK4"/>
<dbReference type="OrthoDB" id="7464126at2759"/>
<dbReference type="InterPro" id="IPR052374">
    <property type="entry name" value="SERAC1"/>
</dbReference>
<feature type="compositionally biased region" description="Polar residues" evidence="7">
    <location>
        <begin position="303"/>
        <end position="315"/>
    </location>
</feature>
<keyword evidence="6" id="KW-0472">Membrane</keyword>
<name>A0A9P5LCK4_9HYPO</name>
<keyword evidence="9" id="KW-1185">Reference proteome</keyword>
<comment type="caution">
    <text evidence="8">The sequence shown here is derived from an EMBL/GenBank/DDBJ whole genome shotgun (WGS) entry which is preliminary data.</text>
</comment>
<dbReference type="GO" id="GO:0016020">
    <property type="term" value="C:membrane"/>
    <property type="evidence" value="ECO:0007669"/>
    <property type="project" value="UniProtKB-SubCell"/>
</dbReference>
<evidence type="ECO:0000256" key="3">
    <source>
        <dbReference type="ARBA" id="ARBA00004370"/>
    </source>
</evidence>
<evidence type="ECO:0000256" key="5">
    <source>
        <dbReference type="ARBA" id="ARBA00023128"/>
    </source>
</evidence>
<dbReference type="GO" id="GO:0005783">
    <property type="term" value="C:endoplasmic reticulum"/>
    <property type="evidence" value="ECO:0007669"/>
    <property type="project" value="UniProtKB-SubCell"/>
</dbReference>
<evidence type="ECO:0000256" key="6">
    <source>
        <dbReference type="ARBA" id="ARBA00023136"/>
    </source>
</evidence>
<gene>
    <name evidence="8" type="ORF">G7Z17_g1289</name>
</gene>
<dbReference type="Proteomes" id="UP000722485">
    <property type="component" value="Unassembled WGS sequence"/>
</dbReference>
<evidence type="ECO:0000313" key="9">
    <source>
        <dbReference type="Proteomes" id="UP000722485"/>
    </source>
</evidence>
<dbReference type="EMBL" id="JAANBB010000011">
    <property type="protein sequence ID" value="KAF7556550.1"/>
    <property type="molecule type" value="Genomic_DNA"/>
</dbReference>